<dbReference type="GO" id="GO:0048473">
    <property type="term" value="P:D-methionine transmembrane transport"/>
    <property type="evidence" value="ECO:0007669"/>
    <property type="project" value="TreeGrafter"/>
</dbReference>
<dbReference type="InterPro" id="IPR051322">
    <property type="entry name" value="AA_ABC_Transporter_Permease"/>
</dbReference>
<proteinExistence type="inferred from homology"/>
<feature type="transmembrane region" description="Helical" evidence="8">
    <location>
        <begin position="84"/>
        <end position="107"/>
    </location>
</feature>
<dbReference type="RefSeq" id="WP_075038246.1">
    <property type="nucleotide sequence ID" value="NZ_FOSB01000017.1"/>
</dbReference>
<accession>A0A1I4AF58</accession>
<evidence type="ECO:0000256" key="7">
    <source>
        <dbReference type="ARBA" id="ARBA00023136"/>
    </source>
</evidence>
<evidence type="ECO:0000256" key="4">
    <source>
        <dbReference type="ARBA" id="ARBA00022475"/>
    </source>
</evidence>
<sequence length="220" mass="23637">MQVNLMDFWPRIWEATYQTLLMVGISLLAATLIGLPLGIILVVTRQGGLLENKPVFNAFSTVVNFFRSIPFIILLVAILPFTRFVVGSSIGTAAAVVPLVIFSAPYIARLVESSLLEVKPGVIEAAEAMGASPWQIIRRVYIPEGLSSIVLNLTIATIGLVGASAMAGFVGGGGLGDLAISYGYQRFETDIMIATVLLLVLIVQITQTIGNFASKKIRRQ</sequence>
<dbReference type="GO" id="GO:0005886">
    <property type="term" value="C:plasma membrane"/>
    <property type="evidence" value="ECO:0007669"/>
    <property type="project" value="UniProtKB-SubCell"/>
</dbReference>
<dbReference type="PROSITE" id="PS50928">
    <property type="entry name" value="ABC_TM1"/>
    <property type="match status" value="1"/>
</dbReference>
<dbReference type="SUPFAM" id="SSF161098">
    <property type="entry name" value="MetI-like"/>
    <property type="match status" value="1"/>
</dbReference>
<organism evidence="10 11">
    <name type="scientific">Halobacillus dabanensis</name>
    <dbReference type="NCBI Taxonomy" id="240302"/>
    <lineage>
        <taxon>Bacteria</taxon>
        <taxon>Bacillati</taxon>
        <taxon>Bacillota</taxon>
        <taxon>Bacilli</taxon>
        <taxon>Bacillales</taxon>
        <taxon>Bacillaceae</taxon>
        <taxon>Halobacillus</taxon>
    </lineage>
</organism>
<feature type="transmembrane region" description="Helical" evidence="8">
    <location>
        <begin position="191"/>
        <end position="213"/>
    </location>
</feature>
<evidence type="ECO:0000256" key="3">
    <source>
        <dbReference type="ARBA" id="ARBA00022448"/>
    </source>
</evidence>
<dbReference type="EMBL" id="FOSB01000017">
    <property type="protein sequence ID" value="SFK54820.1"/>
    <property type="molecule type" value="Genomic_DNA"/>
</dbReference>
<gene>
    <name evidence="10" type="ORF">SAMN04487936_11744</name>
</gene>
<feature type="transmembrane region" description="Helical" evidence="8">
    <location>
        <begin position="149"/>
        <end position="171"/>
    </location>
</feature>
<keyword evidence="5 8" id="KW-0812">Transmembrane</keyword>
<evidence type="ECO:0000313" key="10">
    <source>
        <dbReference type="EMBL" id="SFK54820.1"/>
    </source>
</evidence>
<dbReference type="Pfam" id="PF00528">
    <property type="entry name" value="BPD_transp_1"/>
    <property type="match status" value="1"/>
</dbReference>
<evidence type="ECO:0000313" key="11">
    <source>
        <dbReference type="Proteomes" id="UP000183557"/>
    </source>
</evidence>
<dbReference type="PANTHER" id="PTHR30450:SF14">
    <property type="entry name" value="TRANSPORTER, PERMEASE PROTEIN, PUTATIVE-RELATED"/>
    <property type="match status" value="1"/>
</dbReference>
<evidence type="ECO:0000256" key="6">
    <source>
        <dbReference type="ARBA" id="ARBA00022989"/>
    </source>
</evidence>
<dbReference type="AlphaFoldDB" id="A0A1I4AF58"/>
<name>A0A1I4AF58_HALDA</name>
<evidence type="ECO:0000256" key="1">
    <source>
        <dbReference type="ARBA" id="ARBA00004651"/>
    </source>
</evidence>
<dbReference type="eggNOG" id="COG2011">
    <property type="taxonomic scope" value="Bacteria"/>
</dbReference>
<keyword evidence="11" id="KW-1185">Reference proteome</keyword>
<keyword evidence="7 8" id="KW-0472">Membrane</keyword>
<keyword evidence="3 8" id="KW-0813">Transport</keyword>
<feature type="transmembrane region" description="Helical" evidence="8">
    <location>
        <begin position="55"/>
        <end position="78"/>
    </location>
</feature>
<evidence type="ECO:0000259" key="9">
    <source>
        <dbReference type="PROSITE" id="PS50928"/>
    </source>
</evidence>
<dbReference type="STRING" id="240302.BN982_00877"/>
<dbReference type="InterPro" id="IPR035906">
    <property type="entry name" value="MetI-like_sf"/>
</dbReference>
<comment type="subcellular location">
    <subcellularLocation>
        <location evidence="1 8">Cell membrane</location>
        <topology evidence="1 8">Multi-pass membrane protein</topology>
    </subcellularLocation>
</comment>
<comment type="similarity">
    <text evidence="2">Belongs to the binding-protein-dependent transport system permease family. CysTW subfamily.</text>
</comment>
<feature type="domain" description="ABC transmembrane type-1" evidence="9">
    <location>
        <begin position="16"/>
        <end position="210"/>
    </location>
</feature>
<dbReference type="NCBIfam" id="NF008049">
    <property type="entry name" value="PRK10782.1"/>
    <property type="match status" value="1"/>
</dbReference>
<protein>
    <submittedName>
        <fullName evidence="10">D-methionine transport system permease protein</fullName>
    </submittedName>
</protein>
<feature type="transmembrane region" description="Helical" evidence="8">
    <location>
        <begin position="20"/>
        <end position="43"/>
    </location>
</feature>
<dbReference type="Proteomes" id="UP000183557">
    <property type="component" value="Unassembled WGS sequence"/>
</dbReference>
<evidence type="ECO:0000256" key="2">
    <source>
        <dbReference type="ARBA" id="ARBA00007069"/>
    </source>
</evidence>
<evidence type="ECO:0000256" key="5">
    <source>
        <dbReference type="ARBA" id="ARBA00022692"/>
    </source>
</evidence>
<dbReference type="PANTHER" id="PTHR30450">
    <property type="entry name" value="ABC TRANSPORTER PERMEASE"/>
    <property type="match status" value="1"/>
</dbReference>
<reference evidence="11" key="1">
    <citation type="submission" date="2016-10" db="EMBL/GenBank/DDBJ databases">
        <authorList>
            <person name="Varghese N."/>
            <person name="Submissions S."/>
        </authorList>
    </citation>
    <scope>NUCLEOTIDE SEQUENCE [LARGE SCALE GENOMIC DNA]</scope>
    <source>
        <strain evidence="11">CGMCC 1.3704</strain>
    </source>
</reference>
<evidence type="ECO:0000256" key="8">
    <source>
        <dbReference type="RuleBase" id="RU363032"/>
    </source>
</evidence>
<dbReference type="FunFam" id="1.10.3720.10:FF:000002">
    <property type="entry name" value="D-methionine ABC transporter permease MetI"/>
    <property type="match status" value="1"/>
</dbReference>
<dbReference type="CDD" id="cd06261">
    <property type="entry name" value="TM_PBP2"/>
    <property type="match status" value="1"/>
</dbReference>
<keyword evidence="6 8" id="KW-1133">Transmembrane helix</keyword>
<dbReference type="InterPro" id="IPR000515">
    <property type="entry name" value="MetI-like"/>
</dbReference>
<dbReference type="OrthoDB" id="9793490at2"/>
<keyword evidence="4" id="KW-1003">Cell membrane</keyword>
<dbReference type="Gene3D" id="1.10.3720.10">
    <property type="entry name" value="MetI-like"/>
    <property type="match status" value="1"/>
</dbReference>